<evidence type="ECO:0008006" key="3">
    <source>
        <dbReference type="Google" id="ProtNLM"/>
    </source>
</evidence>
<evidence type="ECO:0000313" key="2">
    <source>
        <dbReference type="Proteomes" id="UP001432039"/>
    </source>
</evidence>
<protein>
    <recommendedName>
        <fullName evidence="3">Citrate synthase (unknown stereospecificity)</fullName>
    </recommendedName>
</protein>
<keyword evidence="2" id="KW-1185">Reference proteome</keyword>
<dbReference type="RefSeq" id="WP_328960315.1">
    <property type="nucleotide sequence ID" value="NZ_CP108090.1"/>
</dbReference>
<accession>A0ABZ1T4J2</accession>
<name>A0ABZ1T4J2_STRVG</name>
<proteinExistence type="predicted"/>
<evidence type="ECO:0000313" key="1">
    <source>
        <dbReference type="EMBL" id="WUQ10790.1"/>
    </source>
</evidence>
<sequence>MGFDIPAFTPLFVMSRITGWTAHITEQLEHNALIRPLGSYTGPATRRLPA</sequence>
<organism evidence="1 2">
    <name type="scientific">Streptomyces virginiae</name>
    <name type="common">Streptomyces cinnamonensis</name>
    <dbReference type="NCBI Taxonomy" id="1961"/>
    <lineage>
        <taxon>Bacteria</taxon>
        <taxon>Bacillati</taxon>
        <taxon>Actinomycetota</taxon>
        <taxon>Actinomycetes</taxon>
        <taxon>Kitasatosporales</taxon>
        <taxon>Streptomycetaceae</taxon>
        <taxon>Streptomyces</taxon>
    </lineage>
</organism>
<dbReference type="InterPro" id="IPR002020">
    <property type="entry name" value="Citrate_synthase"/>
</dbReference>
<dbReference type="Proteomes" id="UP001432039">
    <property type="component" value="Chromosome"/>
</dbReference>
<dbReference type="InterPro" id="IPR016142">
    <property type="entry name" value="Citrate_synth-like_lrg_a-sub"/>
</dbReference>
<dbReference type="InterPro" id="IPR036969">
    <property type="entry name" value="Citrate_synthase_sf"/>
</dbReference>
<gene>
    <name evidence="1" type="ORF">OG517_04705</name>
</gene>
<dbReference type="EMBL" id="CP108090">
    <property type="protein sequence ID" value="WUQ10790.1"/>
    <property type="molecule type" value="Genomic_DNA"/>
</dbReference>
<reference evidence="1" key="1">
    <citation type="submission" date="2022-10" db="EMBL/GenBank/DDBJ databases">
        <title>The complete genomes of actinobacterial strains from the NBC collection.</title>
        <authorList>
            <person name="Joergensen T.S."/>
            <person name="Alvarez Arevalo M."/>
            <person name="Sterndorff E.B."/>
            <person name="Faurdal D."/>
            <person name="Vuksanovic O."/>
            <person name="Mourched A.-S."/>
            <person name="Charusanti P."/>
            <person name="Shaw S."/>
            <person name="Blin K."/>
            <person name="Weber T."/>
        </authorList>
    </citation>
    <scope>NUCLEOTIDE SEQUENCE</scope>
    <source>
        <strain evidence="1">NBC_00248</strain>
    </source>
</reference>
<dbReference type="Pfam" id="PF00285">
    <property type="entry name" value="Citrate_synt"/>
    <property type="match status" value="1"/>
</dbReference>
<dbReference type="SUPFAM" id="SSF48256">
    <property type="entry name" value="Citrate synthase"/>
    <property type="match status" value="1"/>
</dbReference>
<dbReference type="Gene3D" id="1.10.580.10">
    <property type="entry name" value="Citrate Synthase, domain 1"/>
    <property type="match status" value="1"/>
</dbReference>